<accession>A0A8K0KXI2</accession>
<protein>
    <recommendedName>
        <fullName evidence="2">DUF7730 domain-containing protein</fullName>
    </recommendedName>
</protein>
<sequence length="275" mass="30789">MEDPTPFIAPGGANESSRGRINLLDLPLELRQLTWQFVYRDVVVSIEETGNKIRRRGQVAAPQDRSPPITKDRSPERKANYLLGLPLTCRTMLRETLSALYTSLTVNYRIGTPSTIADPVASKLVHLSVIIQPQVILSDSPTAISVPSPLSDSRQGWTALCHLIEKLSTLRHLRVLTLCPHQSTSKCKPAARSSKRSRGLVKHCKLTIPVPDWNIGYCVLVDIEYFFGRHEVILQDTKNILNGLETLYPRGNAEIRLKSISPWPRRGEVGERIGQ</sequence>
<gene>
    <name evidence="3" type="ORF">KVT40_008686</name>
</gene>
<evidence type="ECO:0000256" key="1">
    <source>
        <dbReference type="SAM" id="MobiDB-lite"/>
    </source>
</evidence>
<evidence type="ECO:0000313" key="3">
    <source>
        <dbReference type="EMBL" id="KAG8623710.1"/>
    </source>
</evidence>
<organism evidence="3 4">
    <name type="scientific">Elsinoe batatas</name>
    <dbReference type="NCBI Taxonomy" id="2601811"/>
    <lineage>
        <taxon>Eukaryota</taxon>
        <taxon>Fungi</taxon>
        <taxon>Dikarya</taxon>
        <taxon>Ascomycota</taxon>
        <taxon>Pezizomycotina</taxon>
        <taxon>Dothideomycetes</taxon>
        <taxon>Dothideomycetidae</taxon>
        <taxon>Myriangiales</taxon>
        <taxon>Elsinoaceae</taxon>
        <taxon>Elsinoe</taxon>
    </lineage>
</organism>
<evidence type="ECO:0000313" key="4">
    <source>
        <dbReference type="Proteomes" id="UP000809789"/>
    </source>
</evidence>
<evidence type="ECO:0000259" key="2">
    <source>
        <dbReference type="Pfam" id="PF24864"/>
    </source>
</evidence>
<comment type="caution">
    <text evidence="3">The sequence shown here is derived from an EMBL/GenBank/DDBJ whole genome shotgun (WGS) entry which is preliminary data.</text>
</comment>
<dbReference type="EMBL" id="JAESVG020000010">
    <property type="protein sequence ID" value="KAG8623710.1"/>
    <property type="molecule type" value="Genomic_DNA"/>
</dbReference>
<dbReference type="InterPro" id="IPR056632">
    <property type="entry name" value="DUF7730"/>
</dbReference>
<reference evidence="3" key="1">
    <citation type="submission" date="2021-07" db="EMBL/GenBank/DDBJ databases">
        <title>Elsinoe batatas strain:CRI-CJ2 Genome sequencing and assembly.</title>
        <authorList>
            <person name="Huang L."/>
        </authorList>
    </citation>
    <scope>NUCLEOTIDE SEQUENCE</scope>
    <source>
        <strain evidence="3">CRI-CJ2</strain>
    </source>
</reference>
<feature type="region of interest" description="Disordered" evidence="1">
    <location>
        <begin position="55"/>
        <end position="75"/>
    </location>
</feature>
<dbReference type="Pfam" id="PF24864">
    <property type="entry name" value="DUF7730"/>
    <property type="match status" value="1"/>
</dbReference>
<proteinExistence type="predicted"/>
<keyword evidence="4" id="KW-1185">Reference proteome</keyword>
<dbReference type="AlphaFoldDB" id="A0A8K0KXI2"/>
<feature type="domain" description="DUF7730" evidence="2">
    <location>
        <begin position="23"/>
        <end position="182"/>
    </location>
</feature>
<name>A0A8K0KXI2_9PEZI</name>
<dbReference type="Proteomes" id="UP000809789">
    <property type="component" value="Unassembled WGS sequence"/>
</dbReference>
<dbReference type="PANTHER" id="PTHR38790">
    <property type="entry name" value="2EXR DOMAIN-CONTAINING PROTEIN-RELATED"/>
    <property type="match status" value="1"/>
</dbReference>